<dbReference type="EC" id="4.1.3.40" evidence="4"/>
<evidence type="ECO:0000313" key="6">
    <source>
        <dbReference type="Proteomes" id="UP001521137"/>
    </source>
</evidence>
<comment type="catalytic activity">
    <reaction evidence="4">
        <text>chorismate = 4-hydroxybenzoate + pyruvate</text>
        <dbReference type="Rhea" id="RHEA:16505"/>
        <dbReference type="ChEBI" id="CHEBI:15361"/>
        <dbReference type="ChEBI" id="CHEBI:17879"/>
        <dbReference type="ChEBI" id="CHEBI:29748"/>
        <dbReference type="EC" id="4.1.3.40"/>
    </reaction>
</comment>
<dbReference type="InterPro" id="IPR028978">
    <property type="entry name" value="Chorismate_lyase_/UTRA_dom_sf"/>
</dbReference>
<dbReference type="Gene3D" id="3.40.1410.10">
    <property type="entry name" value="Chorismate lyase-like"/>
    <property type="match status" value="1"/>
</dbReference>
<gene>
    <name evidence="4" type="primary">ubiC</name>
    <name evidence="5" type="ORF">L0668_19535</name>
</gene>
<keyword evidence="3 4" id="KW-0456">Lyase</keyword>
<dbReference type="EMBL" id="JAKGAS010000017">
    <property type="protein sequence ID" value="MCF2950310.1"/>
    <property type="molecule type" value="Genomic_DNA"/>
</dbReference>
<dbReference type="SUPFAM" id="SSF64288">
    <property type="entry name" value="Chorismate lyase-like"/>
    <property type="match status" value="1"/>
</dbReference>
<feature type="binding site" evidence="4">
    <location>
        <position position="84"/>
    </location>
    <ligand>
        <name>substrate</name>
    </ligand>
</feature>
<organism evidence="5 6">
    <name type="scientific">Paraglaciecola algarum</name>
    <dbReference type="NCBI Taxonomy" id="3050085"/>
    <lineage>
        <taxon>Bacteria</taxon>
        <taxon>Pseudomonadati</taxon>
        <taxon>Pseudomonadota</taxon>
        <taxon>Gammaproteobacteria</taxon>
        <taxon>Alteromonadales</taxon>
        <taxon>Alteromonadaceae</taxon>
        <taxon>Paraglaciecola</taxon>
    </lineage>
</organism>
<comment type="function">
    <text evidence="4">Removes the pyruvyl group from chorismate, with concomitant aromatization of the ring, to provide 4-hydroxybenzoate (4HB) for the ubiquinone pathway.</text>
</comment>
<comment type="similarity">
    <text evidence="4">Belongs to the UbiC family.</text>
</comment>
<proteinExistence type="inferred from homology"/>
<dbReference type="Pfam" id="PF04345">
    <property type="entry name" value="Chor_lyase"/>
    <property type="match status" value="1"/>
</dbReference>
<accession>A0ABS9DD79</accession>
<reference evidence="5 6" key="1">
    <citation type="submission" date="2022-01" db="EMBL/GenBank/DDBJ databases">
        <title>Paraglaciecola sp. G1-23.</title>
        <authorList>
            <person name="Jin M.S."/>
            <person name="Han D.M."/>
            <person name="Kim H.M."/>
            <person name="Jeon C.O."/>
        </authorList>
    </citation>
    <scope>NUCLEOTIDE SEQUENCE [LARGE SCALE GENOMIC DNA]</scope>
    <source>
        <strain evidence="5 6">G1-23</strain>
    </source>
</reference>
<evidence type="ECO:0000256" key="4">
    <source>
        <dbReference type="HAMAP-Rule" id="MF_01632"/>
    </source>
</evidence>
<comment type="caution">
    <text evidence="4">Lacks conserved residue(s) required for the propagation of feature annotation.</text>
</comment>
<keyword evidence="2 4" id="KW-0831">Ubiquinone biosynthesis</keyword>
<keyword evidence="1 4" id="KW-0963">Cytoplasm</keyword>
<feature type="binding site" evidence="4">
    <location>
        <position position="119"/>
    </location>
    <ligand>
        <name>substrate</name>
    </ligand>
</feature>
<protein>
    <recommendedName>
        <fullName evidence="4">Probable chorismate pyruvate-lyase</fullName>
        <shortName evidence="4">CL</shortName>
        <shortName evidence="4">CPL</shortName>
        <ecNumber evidence="4">4.1.3.40</ecNumber>
    </recommendedName>
</protein>
<evidence type="ECO:0000313" key="5">
    <source>
        <dbReference type="EMBL" id="MCF2950310.1"/>
    </source>
</evidence>
<dbReference type="InterPro" id="IPR007440">
    <property type="entry name" value="Chorismate--pyruvate_lyase"/>
</dbReference>
<name>A0ABS9DD79_9ALTE</name>
<keyword evidence="4" id="KW-0670">Pyruvate</keyword>
<dbReference type="RefSeq" id="WP_235314409.1">
    <property type="nucleotide sequence ID" value="NZ_JAKGAS010000017.1"/>
</dbReference>
<dbReference type="PANTHER" id="PTHR38683:SF1">
    <property type="entry name" value="CHORISMATE PYRUVATE-LYASE"/>
    <property type="match status" value="1"/>
</dbReference>
<dbReference type="PANTHER" id="PTHR38683">
    <property type="entry name" value="CHORISMATE PYRUVATE-LYASE"/>
    <property type="match status" value="1"/>
</dbReference>
<dbReference type="Proteomes" id="UP001521137">
    <property type="component" value="Unassembled WGS sequence"/>
</dbReference>
<comment type="subcellular location">
    <subcellularLocation>
        <location evidence="4">Cytoplasm</location>
    </subcellularLocation>
</comment>
<evidence type="ECO:0000256" key="2">
    <source>
        <dbReference type="ARBA" id="ARBA00022688"/>
    </source>
</evidence>
<dbReference type="HAMAP" id="MF_01632">
    <property type="entry name" value="UbiC"/>
    <property type="match status" value="1"/>
</dbReference>
<comment type="caution">
    <text evidence="5">The sequence shown here is derived from an EMBL/GenBank/DDBJ whole genome shotgun (WGS) entry which is preliminary data.</text>
</comment>
<evidence type="ECO:0000256" key="1">
    <source>
        <dbReference type="ARBA" id="ARBA00022490"/>
    </source>
</evidence>
<keyword evidence="6" id="KW-1185">Reference proteome</keyword>
<evidence type="ECO:0000256" key="3">
    <source>
        <dbReference type="ARBA" id="ARBA00023239"/>
    </source>
</evidence>
<sequence>MNSPYRFPVGISSPWLAPKLLPIPNENLRTWLLNSGSLTERLVARCTDFQLTILGQERISLTNDEFSQVCEPGQKFNEQDWLIREVILWGDGTPWVFARSIIPIRLWQQDFTDLNSQPLGQRIFNDVRFKRLPFQITKVGTNQLFSEKLNVSNKHDLWGRRSVFCFENLKMMVCEVFLPDSPAYTKIGTALDAK</sequence>
<dbReference type="GO" id="GO:0008813">
    <property type="term" value="F:chorismate lyase activity"/>
    <property type="evidence" value="ECO:0007669"/>
    <property type="project" value="UniProtKB-EC"/>
</dbReference>
<comment type="pathway">
    <text evidence="4">Cofactor biosynthesis; ubiquinone biosynthesis.</text>
</comment>
<feature type="binding site" evidence="4">
    <location>
        <position position="175"/>
    </location>
    <ligand>
        <name>substrate</name>
    </ligand>
</feature>